<feature type="domain" description="Cupin type-2" evidence="2">
    <location>
        <begin position="83"/>
        <end position="145"/>
    </location>
</feature>
<name>A0A0D1YB89_9EURO</name>
<dbReference type="PANTHER" id="PTHR35848:SF6">
    <property type="entry name" value="CUPIN TYPE-2 DOMAIN-CONTAINING PROTEIN"/>
    <property type="match status" value="1"/>
</dbReference>
<dbReference type="InterPro" id="IPR014710">
    <property type="entry name" value="RmlC-like_jellyroll"/>
</dbReference>
<organism evidence="3 4">
    <name type="scientific">Exophiala sideris</name>
    <dbReference type="NCBI Taxonomy" id="1016849"/>
    <lineage>
        <taxon>Eukaryota</taxon>
        <taxon>Fungi</taxon>
        <taxon>Dikarya</taxon>
        <taxon>Ascomycota</taxon>
        <taxon>Pezizomycotina</taxon>
        <taxon>Eurotiomycetes</taxon>
        <taxon>Chaetothyriomycetidae</taxon>
        <taxon>Chaetothyriales</taxon>
        <taxon>Herpotrichiellaceae</taxon>
        <taxon>Exophiala</taxon>
    </lineage>
</organism>
<dbReference type="SUPFAM" id="SSF51182">
    <property type="entry name" value="RmlC-like cupins"/>
    <property type="match status" value="1"/>
</dbReference>
<dbReference type="AlphaFoldDB" id="A0A0D1YB89"/>
<keyword evidence="1" id="KW-0479">Metal-binding</keyword>
<gene>
    <name evidence="3" type="ORF">PV11_09794</name>
</gene>
<dbReference type="PANTHER" id="PTHR35848">
    <property type="entry name" value="OXALATE-BINDING PROTEIN"/>
    <property type="match status" value="1"/>
</dbReference>
<dbReference type="OrthoDB" id="445803at2759"/>
<protein>
    <recommendedName>
        <fullName evidence="2">Cupin type-2 domain-containing protein</fullName>
    </recommendedName>
</protein>
<dbReference type="InterPro" id="IPR013096">
    <property type="entry name" value="Cupin_2"/>
</dbReference>
<sequence length="160" mass="17700">MRRESNRHPRSDIFTECFMMSSSTSTRVGPVVLSEEEITSRAPEKFSVSANGPSRGDLSWNTLFSSSTTPTNSLSAGVAICPPRTGHLCAHRHEQAEIYYVVEGQGIVTIDGKESEVRKGTAVFIPSNAEHGIKNTGDDDLRWFYAFATDAFEDVVYRFS</sequence>
<dbReference type="EMBL" id="KN846954">
    <property type="protein sequence ID" value="KIV78029.1"/>
    <property type="molecule type" value="Genomic_DNA"/>
</dbReference>
<dbReference type="Gene3D" id="2.60.120.10">
    <property type="entry name" value="Jelly Rolls"/>
    <property type="match status" value="1"/>
</dbReference>
<dbReference type="GO" id="GO:0046872">
    <property type="term" value="F:metal ion binding"/>
    <property type="evidence" value="ECO:0007669"/>
    <property type="project" value="UniProtKB-KW"/>
</dbReference>
<accession>A0A0D1YB89</accession>
<dbReference type="Pfam" id="PF07883">
    <property type="entry name" value="Cupin_2"/>
    <property type="match status" value="1"/>
</dbReference>
<dbReference type="InterPro" id="IPR051610">
    <property type="entry name" value="GPI/OXD"/>
</dbReference>
<evidence type="ECO:0000313" key="4">
    <source>
        <dbReference type="Proteomes" id="UP000053599"/>
    </source>
</evidence>
<dbReference type="Proteomes" id="UP000053599">
    <property type="component" value="Unassembled WGS sequence"/>
</dbReference>
<dbReference type="HOGENOM" id="CLU_122927_0_0_1"/>
<evidence type="ECO:0000259" key="2">
    <source>
        <dbReference type="Pfam" id="PF07883"/>
    </source>
</evidence>
<proteinExistence type="predicted"/>
<evidence type="ECO:0000256" key="1">
    <source>
        <dbReference type="ARBA" id="ARBA00022723"/>
    </source>
</evidence>
<reference evidence="3 4" key="1">
    <citation type="submission" date="2015-01" db="EMBL/GenBank/DDBJ databases">
        <title>The Genome Sequence of Exophiala sideris CBS121828.</title>
        <authorList>
            <consortium name="The Broad Institute Genomics Platform"/>
            <person name="Cuomo C."/>
            <person name="de Hoog S."/>
            <person name="Gorbushina A."/>
            <person name="Stielow B."/>
            <person name="Teixiera M."/>
            <person name="Abouelleil A."/>
            <person name="Chapman S.B."/>
            <person name="Priest M."/>
            <person name="Young S.K."/>
            <person name="Wortman J."/>
            <person name="Nusbaum C."/>
            <person name="Birren B."/>
        </authorList>
    </citation>
    <scope>NUCLEOTIDE SEQUENCE [LARGE SCALE GENOMIC DNA]</scope>
    <source>
        <strain evidence="3 4">CBS 121828</strain>
    </source>
</reference>
<evidence type="ECO:0000313" key="3">
    <source>
        <dbReference type="EMBL" id="KIV78029.1"/>
    </source>
</evidence>
<dbReference type="InterPro" id="IPR011051">
    <property type="entry name" value="RmlC_Cupin_sf"/>
</dbReference>